<organism evidence="2 3">
    <name type="scientific">Cerrena zonata</name>
    <dbReference type="NCBI Taxonomy" id="2478898"/>
    <lineage>
        <taxon>Eukaryota</taxon>
        <taxon>Fungi</taxon>
        <taxon>Dikarya</taxon>
        <taxon>Basidiomycota</taxon>
        <taxon>Agaricomycotina</taxon>
        <taxon>Agaricomycetes</taxon>
        <taxon>Polyporales</taxon>
        <taxon>Cerrenaceae</taxon>
        <taxon>Cerrena</taxon>
    </lineage>
</organism>
<dbReference type="AlphaFoldDB" id="A0AAW0FP03"/>
<evidence type="ECO:0000313" key="3">
    <source>
        <dbReference type="Proteomes" id="UP001385951"/>
    </source>
</evidence>
<feature type="compositionally biased region" description="Pro residues" evidence="1">
    <location>
        <begin position="101"/>
        <end position="125"/>
    </location>
</feature>
<evidence type="ECO:0000313" key="2">
    <source>
        <dbReference type="EMBL" id="KAK7683010.1"/>
    </source>
</evidence>
<gene>
    <name evidence="2" type="ORF">QCA50_013682</name>
</gene>
<proteinExistence type="predicted"/>
<name>A0AAW0FP03_9APHY</name>
<dbReference type="Proteomes" id="UP001385951">
    <property type="component" value="Unassembled WGS sequence"/>
</dbReference>
<feature type="region of interest" description="Disordered" evidence="1">
    <location>
        <begin position="65"/>
        <end position="125"/>
    </location>
</feature>
<accession>A0AAW0FP03</accession>
<dbReference type="EMBL" id="JASBNA010000032">
    <property type="protein sequence ID" value="KAK7683010.1"/>
    <property type="molecule type" value="Genomic_DNA"/>
</dbReference>
<feature type="compositionally biased region" description="Low complexity" evidence="1">
    <location>
        <begin position="85"/>
        <end position="100"/>
    </location>
</feature>
<comment type="caution">
    <text evidence="2">The sequence shown here is derived from an EMBL/GenBank/DDBJ whole genome shotgun (WGS) entry which is preliminary data.</text>
</comment>
<keyword evidence="3" id="KW-1185">Reference proteome</keyword>
<evidence type="ECO:0000256" key="1">
    <source>
        <dbReference type="SAM" id="MobiDB-lite"/>
    </source>
</evidence>
<sequence length="125" mass="13327">MDNALDNCRTRFQTQLDPLPLIQQSIKDCFMEQQLLTQKKVISATCMLKQTTNCLASLQSQIAANELSSATSRSNAPCSLSRQQHSSVVHPPSTAPAASPTFPPSHAPPPSPVPPPSPAPPPSLC</sequence>
<feature type="compositionally biased region" description="Polar residues" evidence="1">
    <location>
        <begin position="65"/>
        <end position="84"/>
    </location>
</feature>
<protein>
    <submittedName>
        <fullName evidence="2">Uncharacterized protein</fullName>
    </submittedName>
</protein>
<reference evidence="2 3" key="1">
    <citation type="submission" date="2022-09" db="EMBL/GenBank/DDBJ databases">
        <authorList>
            <person name="Palmer J.M."/>
        </authorList>
    </citation>
    <scope>NUCLEOTIDE SEQUENCE [LARGE SCALE GENOMIC DNA]</scope>
    <source>
        <strain evidence="2 3">DSM 7382</strain>
    </source>
</reference>